<dbReference type="EMBL" id="PPEL01000003">
    <property type="protein sequence ID" value="PNV66362.1"/>
    <property type="molecule type" value="Genomic_DNA"/>
</dbReference>
<dbReference type="Proteomes" id="UP000236488">
    <property type="component" value="Unassembled WGS sequence"/>
</dbReference>
<name>A0A2K2U800_9ACTN</name>
<dbReference type="GO" id="GO:0005886">
    <property type="term" value="C:plasma membrane"/>
    <property type="evidence" value="ECO:0007669"/>
    <property type="project" value="UniProtKB-SubCell"/>
</dbReference>
<dbReference type="InterPro" id="IPR027022">
    <property type="entry name" value="ABC_permease_BceB-typ"/>
</dbReference>
<dbReference type="InterPro" id="IPR052536">
    <property type="entry name" value="ABC-4_Integral_Memb_Prot"/>
</dbReference>
<evidence type="ECO:0000313" key="9">
    <source>
        <dbReference type="Proteomes" id="UP000236488"/>
    </source>
</evidence>
<evidence type="ECO:0000313" key="8">
    <source>
        <dbReference type="EMBL" id="PNV66362.1"/>
    </source>
</evidence>
<organism evidence="8 9">
    <name type="scientific">Rubneribacter badeniensis</name>
    <dbReference type="NCBI Taxonomy" id="2070688"/>
    <lineage>
        <taxon>Bacteria</taxon>
        <taxon>Bacillati</taxon>
        <taxon>Actinomycetota</taxon>
        <taxon>Coriobacteriia</taxon>
        <taxon>Eggerthellales</taxon>
        <taxon>Eggerthellaceae</taxon>
        <taxon>Rubneribacter</taxon>
    </lineage>
</organism>
<feature type="transmembrane region" description="Helical" evidence="6">
    <location>
        <begin position="206"/>
        <end position="227"/>
    </location>
</feature>
<feature type="transmembrane region" description="Helical" evidence="6">
    <location>
        <begin position="54"/>
        <end position="83"/>
    </location>
</feature>
<dbReference type="PIRSF" id="PIRSF018968">
    <property type="entry name" value="ABC_permease_BceB"/>
    <property type="match status" value="1"/>
</dbReference>
<evidence type="ECO:0000256" key="5">
    <source>
        <dbReference type="ARBA" id="ARBA00023136"/>
    </source>
</evidence>
<evidence type="ECO:0000256" key="6">
    <source>
        <dbReference type="SAM" id="Phobius"/>
    </source>
</evidence>
<feature type="transmembrane region" description="Helical" evidence="6">
    <location>
        <begin position="239"/>
        <end position="262"/>
    </location>
</feature>
<evidence type="ECO:0000256" key="3">
    <source>
        <dbReference type="ARBA" id="ARBA00022692"/>
    </source>
</evidence>
<feature type="transmembrane region" description="Helical" evidence="6">
    <location>
        <begin position="673"/>
        <end position="694"/>
    </location>
</feature>
<dbReference type="Pfam" id="PF02687">
    <property type="entry name" value="FtsX"/>
    <property type="match status" value="1"/>
</dbReference>
<dbReference type="AlphaFoldDB" id="A0A2K2U800"/>
<keyword evidence="3 6" id="KW-0812">Transmembrane</keyword>
<accession>A0A2K2U800</accession>
<keyword evidence="4 6" id="KW-1133">Transmembrane helix</keyword>
<dbReference type="PANTHER" id="PTHR46795:SF3">
    <property type="entry name" value="ABC TRANSPORTER PERMEASE"/>
    <property type="match status" value="1"/>
</dbReference>
<dbReference type="GO" id="GO:0055085">
    <property type="term" value="P:transmembrane transport"/>
    <property type="evidence" value="ECO:0007669"/>
    <property type="project" value="InterPro"/>
</dbReference>
<keyword evidence="2" id="KW-1003">Cell membrane</keyword>
<dbReference type="InterPro" id="IPR003838">
    <property type="entry name" value="ABC3_permease_C"/>
</dbReference>
<dbReference type="RefSeq" id="WP_103262462.1">
    <property type="nucleotide sequence ID" value="NZ_PPEL01000003.1"/>
</dbReference>
<feature type="transmembrane region" description="Helical" evidence="6">
    <location>
        <begin position="104"/>
        <end position="130"/>
    </location>
</feature>
<keyword evidence="5 6" id="KW-0472">Membrane</keyword>
<feature type="domain" description="ABC3 transporter permease C-terminal" evidence="7">
    <location>
        <begin position="64"/>
        <end position="184"/>
    </location>
</feature>
<evidence type="ECO:0000256" key="4">
    <source>
        <dbReference type="ARBA" id="ARBA00022989"/>
    </source>
</evidence>
<comment type="subcellular location">
    <subcellularLocation>
        <location evidence="1">Cell membrane</location>
        <topology evidence="1">Multi-pass membrane protein</topology>
    </subcellularLocation>
</comment>
<protein>
    <submittedName>
        <fullName evidence="8">ABC transporter permease</fullName>
    </submittedName>
</protein>
<feature type="transmembrane region" description="Helical" evidence="6">
    <location>
        <begin position="578"/>
        <end position="600"/>
    </location>
</feature>
<evidence type="ECO:0000256" key="2">
    <source>
        <dbReference type="ARBA" id="ARBA00022475"/>
    </source>
</evidence>
<feature type="transmembrane region" description="Helical" evidence="6">
    <location>
        <begin position="150"/>
        <end position="178"/>
    </location>
</feature>
<keyword evidence="9" id="KW-1185">Reference proteome</keyword>
<reference evidence="8 9" key="1">
    <citation type="journal article" date="2018" name="Int. J. Syst. Evol. Microbiol.">
        <title>Rubneribacter badeniensis gen. nov., sp. nov. and Enteroscipio rubneri gen. nov., sp. nov., new members of the Eggerthellaceae isolated from human faeces.</title>
        <authorList>
            <person name="Danylec N."/>
            <person name="Gobl A."/>
            <person name="Stoll D.A."/>
            <person name="Hetzer B."/>
            <person name="Kulling S.E."/>
            <person name="Huch M."/>
        </authorList>
    </citation>
    <scope>NUCLEOTIDE SEQUENCE [LARGE SCALE GENOMIC DNA]</scope>
    <source>
        <strain evidence="8 9">ResAG-85</strain>
    </source>
</reference>
<gene>
    <name evidence="8" type="ORF">C2L80_01290</name>
</gene>
<proteinExistence type="predicted"/>
<feature type="transmembrane region" description="Helical" evidence="6">
    <location>
        <begin position="17"/>
        <end position="34"/>
    </location>
</feature>
<evidence type="ECO:0000256" key="1">
    <source>
        <dbReference type="ARBA" id="ARBA00004651"/>
    </source>
</evidence>
<comment type="caution">
    <text evidence="8">The sequence shown here is derived from an EMBL/GenBank/DDBJ whole genome shotgun (WGS) entry which is preliminary data.</text>
</comment>
<dbReference type="PANTHER" id="PTHR46795">
    <property type="entry name" value="ABC TRANSPORTER PERMEASE-RELATED-RELATED"/>
    <property type="match status" value="1"/>
</dbReference>
<feature type="transmembrane region" description="Helical" evidence="6">
    <location>
        <begin position="292"/>
        <end position="315"/>
    </location>
</feature>
<sequence>MLAKIAFGNVRKSVSDFGVYFLTVMLGVAVFYAFNSMTAQQGVLAFSETQDRMFDLLGMIIGGVSAFVAFVLVFLVVYANRFLIRRRKKEFGLYLMLGMRTGDVVKIVALESLIVGAASLAVGLLVGFGLSQLLLYVTSALFQADVADAAGFAFVFSADALVQTVAVFAAIFVIAAVLNARTVARAKLIDLLQAERASEDMKLTNLPLSLALFAASVAIIGVSYKLLIDNGLMEPSPQFAAATVLVCVGTVLFFYALSGFLLKLVQMVKPLYLSGLAMFTLRQLNSKVNTTFASLSIVCLVLFLAITSVCGGIGMRNALVGSIEASTAYSATVSTSFGAYTSETGYVPADLGGFGEFAEEQGWDAAAGLRASARTLGAGDFDALVEGAAQVDFLVDPDDGLTMGDVEEASGLALSDFAGSSVNDGYEVYPVCVMRLSQVNAALELAGKPALSLGEGECAVFSDSDITRGFYERAVERGTTLEVGGRSLKLTSFHGDSLQTTPFPLNTGAIAVPDDAVPEGAAIIQTLLNVQCATDADEAAFGEMVEAVAETSEPNTWPVTLSMTRTEVLDQSIGLSTVVSYLAIYLGFVLVVACAAILAIQQLSEASDSAPRYGLLRKLGAPEGMISGSIFVQVLVYFLFPLALAVAHSCCALAVVTDVVAVFGHLDIAETALVCAACFLAVYGAYFAVTFFGARKLAFTGK</sequence>
<evidence type="ECO:0000259" key="7">
    <source>
        <dbReference type="Pfam" id="PF02687"/>
    </source>
</evidence>